<feature type="transmembrane region" description="Helical" evidence="1">
    <location>
        <begin position="230"/>
        <end position="247"/>
    </location>
</feature>
<keyword evidence="1" id="KW-0812">Transmembrane</keyword>
<feature type="transmembrane region" description="Helical" evidence="1">
    <location>
        <begin position="177"/>
        <end position="192"/>
    </location>
</feature>
<feature type="transmembrane region" description="Helical" evidence="1">
    <location>
        <begin position="278"/>
        <end position="298"/>
    </location>
</feature>
<keyword evidence="4" id="KW-1185">Reference proteome</keyword>
<feature type="transmembrane region" description="Helical" evidence="1">
    <location>
        <begin position="105"/>
        <end position="121"/>
    </location>
</feature>
<keyword evidence="1" id="KW-0472">Membrane</keyword>
<sequence>MRVVKEDELKFLRQELHYLVEKQVIPTEKSEEIQALYEVRDKPSFTKTLLYVGSILIGAGILSFIASNWGEIGKPLKLLLILGIFLGCNFTGLKLERNYPKTSKSFYYLGVLVFGAGIFLVEQMFHIGGSIQEAFLWWSLGILPLALVLRDKWILLAAAVFSLIHILDSSYLQGEVIPFWILVWIAAIYYLNEKISFSRVTGFVNGLTLLAFIGTIISYFIYRFEYFDYPYVHGLIYLAIGIGLVFLRGKIREVYVFLGYLVHGVAALLLSFEDTWPGQVGWMYIAFSLLYLLFLFYLIKKGSLLSIIILCVMIFRFYLDISFAFLPKSFVFIIGGVLLLGFGFYFEKQRRRGEEIHE</sequence>
<evidence type="ECO:0000256" key="1">
    <source>
        <dbReference type="SAM" id="Phobius"/>
    </source>
</evidence>
<dbReference type="RefSeq" id="WP_248736068.1">
    <property type="nucleotide sequence ID" value="NZ_CALBWS010000020.1"/>
</dbReference>
<feature type="transmembrane region" description="Helical" evidence="1">
    <location>
        <begin position="76"/>
        <end position="93"/>
    </location>
</feature>
<feature type="transmembrane region" description="Helical" evidence="1">
    <location>
        <begin position="325"/>
        <end position="346"/>
    </location>
</feature>
<accession>A0ABM9EU94</accession>
<evidence type="ECO:0000313" key="4">
    <source>
        <dbReference type="Proteomes" id="UP000838308"/>
    </source>
</evidence>
<dbReference type="Pfam" id="PF09925">
    <property type="entry name" value="DUF2157"/>
    <property type="match status" value="1"/>
</dbReference>
<feature type="domain" description="DUF2157" evidence="2">
    <location>
        <begin position="19"/>
        <end position="154"/>
    </location>
</feature>
<evidence type="ECO:0000259" key="2">
    <source>
        <dbReference type="Pfam" id="PF09925"/>
    </source>
</evidence>
<proteinExistence type="predicted"/>
<feature type="transmembrane region" description="Helical" evidence="1">
    <location>
        <begin position="254"/>
        <end position="272"/>
    </location>
</feature>
<organism evidence="3 4">
    <name type="scientific">Neobacillus rhizosphaerae</name>
    <dbReference type="NCBI Taxonomy" id="2880965"/>
    <lineage>
        <taxon>Bacteria</taxon>
        <taxon>Bacillati</taxon>
        <taxon>Bacillota</taxon>
        <taxon>Bacilli</taxon>
        <taxon>Bacillales</taxon>
        <taxon>Bacillaceae</taxon>
        <taxon>Neobacillus</taxon>
    </lineage>
</organism>
<dbReference type="Proteomes" id="UP000838308">
    <property type="component" value="Unassembled WGS sequence"/>
</dbReference>
<comment type="caution">
    <text evidence="3">The sequence shown here is derived from an EMBL/GenBank/DDBJ whole genome shotgun (WGS) entry which is preliminary data.</text>
</comment>
<feature type="transmembrane region" description="Helical" evidence="1">
    <location>
        <begin position="49"/>
        <end position="70"/>
    </location>
</feature>
<feature type="transmembrane region" description="Helical" evidence="1">
    <location>
        <begin position="303"/>
        <end position="319"/>
    </location>
</feature>
<name>A0ABM9EU94_9BACI</name>
<feature type="transmembrane region" description="Helical" evidence="1">
    <location>
        <begin position="153"/>
        <end position="171"/>
    </location>
</feature>
<reference evidence="3" key="1">
    <citation type="submission" date="2022-04" db="EMBL/GenBank/DDBJ databases">
        <authorList>
            <person name="Criscuolo A."/>
        </authorList>
    </citation>
    <scope>NUCLEOTIDE SEQUENCE</scope>
    <source>
        <strain evidence="3">CIP111895</strain>
    </source>
</reference>
<protein>
    <recommendedName>
        <fullName evidence="2">DUF2157 domain-containing protein</fullName>
    </recommendedName>
</protein>
<gene>
    <name evidence="3" type="ORF">BACCIP111895_02974</name>
</gene>
<dbReference type="EMBL" id="CALBWS010000020">
    <property type="protein sequence ID" value="CAH2715790.1"/>
    <property type="molecule type" value="Genomic_DNA"/>
</dbReference>
<evidence type="ECO:0000313" key="3">
    <source>
        <dbReference type="EMBL" id="CAH2715790.1"/>
    </source>
</evidence>
<keyword evidence="1" id="KW-1133">Transmembrane helix</keyword>
<feature type="transmembrane region" description="Helical" evidence="1">
    <location>
        <begin position="204"/>
        <end position="224"/>
    </location>
</feature>
<feature type="transmembrane region" description="Helical" evidence="1">
    <location>
        <begin position="127"/>
        <end position="146"/>
    </location>
</feature>
<dbReference type="InterPro" id="IPR018677">
    <property type="entry name" value="DUF2157"/>
</dbReference>